<feature type="transmembrane region" description="Helical" evidence="2">
    <location>
        <begin position="25"/>
        <end position="43"/>
    </location>
</feature>
<keyword evidence="2" id="KW-0472">Membrane</keyword>
<evidence type="ECO:0000256" key="1">
    <source>
        <dbReference type="SAM" id="Coils"/>
    </source>
</evidence>
<dbReference type="Proteomes" id="UP000322814">
    <property type="component" value="Unassembled WGS sequence"/>
</dbReference>
<feature type="transmembrane region" description="Helical" evidence="2">
    <location>
        <begin position="78"/>
        <end position="99"/>
    </location>
</feature>
<accession>A0A5C8EHD9</accession>
<reference evidence="3 4" key="1">
    <citation type="journal article" date="1992" name="Lakartidningen">
        <title>[Penicillin V and not amoxicillin is the first choice preparation in acute otitis].</title>
        <authorList>
            <person name="Kamme C."/>
            <person name="Lundgren K."/>
            <person name="Prellner K."/>
        </authorList>
    </citation>
    <scope>NUCLEOTIDE SEQUENCE [LARGE SCALE GENOMIC DNA]</scope>
    <source>
        <strain evidence="3 4">PC4580III</strain>
    </source>
</reference>
<dbReference type="EMBL" id="SAYB01000006">
    <property type="protein sequence ID" value="TXJ36082.1"/>
    <property type="molecule type" value="Genomic_DNA"/>
</dbReference>
<feature type="coiled-coil region" evidence="1">
    <location>
        <begin position="154"/>
        <end position="188"/>
    </location>
</feature>
<keyword evidence="2" id="KW-0812">Transmembrane</keyword>
<keyword evidence="2" id="KW-1133">Transmembrane helix</keyword>
<evidence type="ECO:0000313" key="4">
    <source>
        <dbReference type="Proteomes" id="UP000322814"/>
    </source>
</evidence>
<organism evidence="3 4">
    <name type="scientific">Brachyspira aalborgi</name>
    <dbReference type="NCBI Taxonomy" id="29522"/>
    <lineage>
        <taxon>Bacteria</taxon>
        <taxon>Pseudomonadati</taxon>
        <taxon>Spirochaetota</taxon>
        <taxon>Spirochaetia</taxon>
        <taxon>Brachyspirales</taxon>
        <taxon>Brachyspiraceae</taxon>
        <taxon>Brachyspira</taxon>
    </lineage>
</organism>
<evidence type="ECO:0000256" key="2">
    <source>
        <dbReference type="SAM" id="Phobius"/>
    </source>
</evidence>
<name>A0A5C8EHD9_9SPIR</name>
<dbReference type="AlphaFoldDB" id="A0A5C8EHD9"/>
<feature type="transmembrane region" description="Helical" evidence="2">
    <location>
        <begin position="55"/>
        <end position="72"/>
    </location>
</feature>
<evidence type="ECO:0000313" key="3">
    <source>
        <dbReference type="EMBL" id="TXJ36082.1"/>
    </source>
</evidence>
<dbReference type="RefSeq" id="WP_147771239.1">
    <property type="nucleotide sequence ID" value="NZ_SAYB01000006.1"/>
</dbReference>
<gene>
    <name evidence="3" type="ORF">EPJ78_08825</name>
</gene>
<proteinExistence type="predicted"/>
<sequence>MLAFKVVVYLSVAIPIMMMDDINAISKKLILAIITSIFILSISKYRLFNKFIKSLMLLCIMYFPFKFILIYNNKNLKIFSIILIIICAIIFIKILFNIVKDIKDIIKKERYIKQEEERKKIINNFGELIKGLELDEAIALLEIEIPKLQEGETKEIYKKGLSELEERLKRKQERNRLLNEAADEVEYNIENNRFIEINMQLMAEEGCFEIFDNIEHYEYRTRYGATNYEKFGEGKLYITNQRLHLITDINSYHFNMD</sequence>
<comment type="caution">
    <text evidence="3">The sequence shown here is derived from an EMBL/GenBank/DDBJ whole genome shotgun (WGS) entry which is preliminary data.</text>
</comment>
<protein>
    <submittedName>
        <fullName evidence="3">Uncharacterized protein</fullName>
    </submittedName>
</protein>
<keyword evidence="1" id="KW-0175">Coiled coil</keyword>